<reference evidence="8" key="2">
    <citation type="journal article" date="2021" name="PeerJ">
        <title>Extensive microbial diversity within the chicken gut microbiome revealed by metagenomics and culture.</title>
        <authorList>
            <person name="Gilroy R."/>
            <person name="Ravi A."/>
            <person name="Getino M."/>
            <person name="Pursley I."/>
            <person name="Horton D.L."/>
            <person name="Alikhan N.F."/>
            <person name="Baker D."/>
            <person name="Gharbi K."/>
            <person name="Hall N."/>
            <person name="Watson M."/>
            <person name="Adriaenssens E.M."/>
            <person name="Foster-Nyarko E."/>
            <person name="Jarju S."/>
            <person name="Secka A."/>
            <person name="Antonio M."/>
            <person name="Oren A."/>
            <person name="Chaudhuri R.R."/>
            <person name="La Ragione R."/>
            <person name="Hildebrand F."/>
            <person name="Pallen M.J."/>
        </authorList>
    </citation>
    <scope>NUCLEOTIDE SEQUENCE</scope>
    <source>
        <strain evidence="8">CHK183-6373</strain>
    </source>
</reference>
<name>A0A9D1P9H0_9FIRM</name>
<feature type="transmembrane region" description="Helical" evidence="7">
    <location>
        <begin position="295"/>
        <end position="316"/>
    </location>
</feature>
<feature type="transmembrane region" description="Helical" evidence="7">
    <location>
        <begin position="192"/>
        <end position="213"/>
    </location>
</feature>
<reference evidence="8" key="1">
    <citation type="submission" date="2020-10" db="EMBL/GenBank/DDBJ databases">
        <authorList>
            <person name="Gilroy R."/>
        </authorList>
    </citation>
    <scope>NUCLEOTIDE SEQUENCE</scope>
    <source>
        <strain evidence="8">CHK183-6373</strain>
    </source>
</reference>
<proteinExistence type="inferred from homology"/>
<dbReference type="EMBL" id="DVOT01000201">
    <property type="protein sequence ID" value="HIV28502.1"/>
    <property type="molecule type" value="Genomic_DNA"/>
</dbReference>
<dbReference type="Proteomes" id="UP000886884">
    <property type="component" value="Unassembled WGS sequence"/>
</dbReference>
<evidence type="ECO:0000256" key="7">
    <source>
        <dbReference type="SAM" id="Phobius"/>
    </source>
</evidence>
<dbReference type="Pfam" id="PF03773">
    <property type="entry name" value="ArsP_1"/>
    <property type="match status" value="1"/>
</dbReference>
<keyword evidence="6 7" id="KW-0472">Membrane</keyword>
<evidence type="ECO:0000256" key="1">
    <source>
        <dbReference type="ARBA" id="ARBA00004651"/>
    </source>
</evidence>
<evidence type="ECO:0000256" key="3">
    <source>
        <dbReference type="ARBA" id="ARBA00022475"/>
    </source>
</evidence>
<comment type="caution">
    <text evidence="8">The sequence shown here is derived from an EMBL/GenBank/DDBJ whole genome shotgun (WGS) entry which is preliminary data.</text>
</comment>
<comment type="subcellular location">
    <subcellularLocation>
        <location evidence="1">Cell membrane</location>
        <topology evidence="1">Multi-pass membrane protein</topology>
    </subcellularLocation>
</comment>
<dbReference type="InterPro" id="IPR052923">
    <property type="entry name" value="UPF0718"/>
</dbReference>
<dbReference type="PANTHER" id="PTHR34184:SF4">
    <property type="entry name" value="UPF0718 PROTEIN YCGR"/>
    <property type="match status" value="1"/>
</dbReference>
<dbReference type="InterPro" id="IPR005524">
    <property type="entry name" value="DUF318"/>
</dbReference>
<comment type="similarity">
    <text evidence="2">Belongs to the UPF0718 family.</text>
</comment>
<feature type="transmembrane region" description="Helical" evidence="7">
    <location>
        <begin position="139"/>
        <end position="161"/>
    </location>
</feature>
<dbReference type="AlphaFoldDB" id="A0A9D1P9H0"/>
<feature type="transmembrane region" description="Helical" evidence="7">
    <location>
        <begin position="40"/>
        <end position="62"/>
    </location>
</feature>
<evidence type="ECO:0000313" key="9">
    <source>
        <dbReference type="Proteomes" id="UP000886884"/>
    </source>
</evidence>
<evidence type="ECO:0000256" key="4">
    <source>
        <dbReference type="ARBA" id="ARBA00022692"/>
    </source>
</evidence>
<feature type="transmembrane region" description="Helical" evidence="7">
    <location>
        <begin position="225"/>
        <end position="246"/>
    </location>
</feature>
<protein>
    <submittedName>
        <fullName evidence="8">Permease</fullName>
    </submittedName>
</protein>
<dbReference type="GO" id="GO:0005886">
    <property type="term" value="C:plasma membrane"/>
    <property type="evidence" value="ECO:0007669"/>
    <property type="project" value="UniProtKB-SubCell"/>
</dbReference>
<dbReference type="PANTHER" id="PTHR34184">
    <property type="entry name" value="UPF0718 PROTEIN YCGR"/>
    <property type="match status" value="1"/>
</dbReference>
<organism evidence="8 9">
    <name type="scientific">Candidatus Ornithocaccomicrobium faecavium</name>
    <dbReference type="NCBI Taxonomy" id="2840890"/>
    <lineage>
        <taxon>Bacteria</taxon>
        <taxon>Bacillati</taxon>
        <taxon>Bacillota</taxon>
        <taxon>Clostridia</taxon>
        <taxon>Candidatus Ornithocaccomicrobium</taxon>
    </lineage>
</organism>
<keyword evidence="5 7" id="KW-1133">Transmembrane helix</keyword>
<accession>A0A9D1P9H0</accession>
<evidence type="ECO:0000256" key="2">
    <source>
        <dbReference type="ARBA" id="ARBA00006386"/>
    </source>
</evidence>
<evidence type="ECO:0000313" key="8">
    <source>
        <dbReference type="EMBL" id="HIV28502.1"/>
    </source>
</evidence>
<evidence type="ECO:0000256" key="5">
    <source>
        <dbReference type="ARBA" id="ARBA00022989"/>
    </source>
</evidence>
<keyword evidence="4 7" id="KW-0812">Transmembrane</keyword>
<keyword evidence="3" id="KW-1003">Cell membrane</keyword>
<sequence>MRLCPTGGHDGARKRGKPVDVLRREWVYIWYYFTVQLEQIFRWWVLGMLIGSAVSVFAKDSIHRAFRALKGKRLGVLGIAAASALGIASPLCMYGTIPIAASFSRSGMRDSWLAAFMMSSILLNPQLIVYSAALGGTVLTVRIVSCFLCGIAAGLLLHFFYKDKPFFDFSGFDEPRSRDTDPNLLLRYLKNLWRNVKATGLYFLLGALLSALFQRYVPAEAMTALFGGNEALGVLMAATIGVPLYACGGGTIPLLQQWLWDGMSVGSAASFMLTGPSTKITNLGALKIVLGCKRFCLYIAYVMAFSLVTGLIVNLIL</sequence>
<feature type="transmembrane region" description="Helical" evidence="7">
    <location>
        <begin position="112"/>
        <end position="132"/>
    </location>
</feature>
<evidence type="ECO:0000256" key="6">
    <source>
        <dbReference type="ARBA" id="ARBA00023136"/>
    </source>
</evidence>
<feature type="transmembrane region" description="Helical" evidence="7">
    <location>
        <begin position="74"/>
        <end position="100"/>
    </location>
</feature>
<gene>
    <name evidence="8" type="ORF">IAA64_11055</name>
</gene>